<accession>A0A7Y4GWJ0</accession>
<gene>
    <name evidence="1" type="ORF">HCN58_26345</name>
</gene>
<reference evidence="1 2" key="1">
    <citation type="submission" date="2020-03" db="EMBL/GenBank/DDBJ databases">
        <title>Bradyrhizobium diversity isolated from nodules of Indigofera sp.</title>
        <authorList>
            <person name="Klepa M."/>
            <person name="Helene L."/>
            <person name="Hungria M."/>
        </authorList>
    </citation>
    <scope>NUCLEOTIDE SEQUENCE [LARGE SCALE GENOMIC DNA]</scope>
    <source>
        <strain evidence="1 2">WSM 1791</strain>
    </source>
</reference>
<dbReference type="Proteomes" id="UP000544122">
    <property type="component" value="Unassembled WGS sequence"/>
</dbReference>
<dbReference type="AlphaFoldDB" id="A0A7Y4GWJ0"/>
<evidence type="ECO:0000313" key="2">
    <source>
        <dbReference type="Proteomes" id="UP000544122"/>
    </source>
</evidence>
<proteinExistence type="predicted"/>
<dbReference type="RefSeq" id="WP_171582270.1">
    <property type="nucleotide sequence ID" value="NZ_JAAVLX010000009.1"/>
</dbReference>
<evidence type="ECO:0000313" key="1">
    <source>
        <dbReference type="EMBL" id="NOJ43054.1"/>
    </source>
</evidence>
<keyword evidence="2" id="KW-1185">Reference proteome</keyword>
<organism evidence="1 2">
    <name type="scientific">Bradyrhizobium australiense</name>
    <dbReference type="NCBI Taxonomy" id="2721161"/>
    <lineage>
        <taxon>Bacteria</taxon>
        <taxon>Pseudomonadati</taxon>
        <taxon>Pseudomonadota</taxon>
        <taxon>Alphaproteobacteria</taxon>
        <taxon>Hyphomicrobiales</taxon>
        <taxon>Nitrobacteraceae</taxon>
        <taxon>Bradyrhizobium</taxon>
    </lineage>
</organism>
<protein>
    <submittedName>
        <fullName evidence="1">Uncharacterized protein</fullName>
    </submittedName>
</protein>
<sequence>MTFRFREFLVASPCDEACGRNNASLMHLNVRSKAESLSVEIQKSEIVMSELSERAASGSFPTAANPEAEAAKLNQGALEFMLGAQKMMLEELVFLGDEMLERTRTEMHLPTEFVPKMAGAHSVKDLQTTGDHDHVKPDQRPFAELIGFQSRMCARARNGRASFASSDSSSWPMRMGISSPLIPAGFDLSQL</sequence>
<name>A0A7Y4GWJ0_9BRAD</name>
<comment type="caution">
    <text evidence="1">The sequence shown here is derived from an EMBL/GenBank/DDBJ whole genome shotgun (WGS) entry which is preliminary data.</text>
</comment>
<dbReference type="EMBL" id="JAAVLX010000009">
    <property type="protein sequence ID" value="NOJ43054.1"/>
    <property type="molecule type" value="Genomic_DNA"/>
</dbReference>